<gene>
    <name evidence="1" type="ORF">SYK_03580</name>
</gene>
<accession>A0ABM8AX38</accession>
<evidence type="ECO:0000313" key="1">
    <source>
        <dbReference type="EMBL" id="BDQ35998.1"/>
    </source>
</evidence>
<protein>
    <submittedName>
        <fullName evidence="1">Uncharacterized protein</fullName>
    </submittedName>
</protein>
<proteinExistence type="predicted"/>
<reference evidence="1 2" key="1">
    <citation type="submission" date="2022-08" db="EMBL/GenBank/DDBJ databases">
        <title>Genome Sequence of the sulphate-reducing bacterium, Pseudodesulfovibrio sp. SYK.</title>
        <authorList>
            <person name="Kondo R."/>
            <person name="Kataoka T."/>
        </authorList>
    </citation>
    <scope>NUCLEOTIDE SEQUENCE [LARGE SCALE GENOMIC DNA]</scope>
    <source>
        <strain evidence="1 2">SYK</strain>
    </source>
</reference>
<name>A0ABM8AX38_9BACT</name>
<dbReference type="Proteomes" id="UP001317742">
    <property type="component" value="Chromosome"/>
</dbReference>
<dbReference type="EMBL" id="AP026709">
    <property type="protein sequence ID" value="BDQ35998.1"/>
    <property type="molecule type" value="Genomic_DNA"/>
</dbReference>
<dbReference type="RefSeq" id="WP_281761926.1">
    <property type="nucleotide sequence ID" value="NZ_AP026709.1"/>
</dbReference>
<evidence type="ECO:0000313" key="2">
    <source>
        <dbReference type="Proteomes" id="UP001317742"/>
    </source>
</evidence>
<keyword evidence="2" id="KW-1185">Reference proteome</keyword>
<organism evidence="1 2">
    <name type="scientific">Pseudodesulfovibrio nedwellii</name>
    <dbReference type="NCBI Taxonomy" id="2973072"/>
    <lineage>
        <taxon>Bacteria</taxon>
        <taxon>Pseudomonadati</taxon>
        <taxon>Thermodesulfobacteriota</taxon>
        <taxon>Desulfovibrionia</taxon>
        <taxon>Desulfovibrionales</taxon>
        <taxon>Desulfovibrionaceae</taxon>
    </lineage>
</organism>
<sequence length="291" mass="31680">MQKSVFEFPHQINEVVVSDTFFARAYQETPARHRALIKTCIARLYDWYGGGKECGGRIESTWRGGFDSIHAFQPVEFCVVLCDATLESPARLLAGLVPALARGVRNVLVVRVGDSPWPSSLLTALELAGQDLAVDMTADQACQLLTDLSSSTASGLVIDLGVGAEEVDARLAKTSAVGIYSPVFDGKISVWMDDSQPVDLEALAFAQPDVSCAVHGTHTLFSSDKFSYDGDDFQTFLVTAGDAVFVPLSRVNDALTQSRIVLSPGHEGCWIWPDLRPEQFHFHRTAWTIGA</sequence>